<dbReference type="Proteomes" id="UP000739411">
    <property type="component" value="Unassembled WGS sequence"/>
</dbReference>
<protein>
    <submittedName>
        <fullName evidence="2">DUF1513 domain-containing protein</fullName>
    </submittedName>
</protein>
<dbReference type="SUPFAM" id="SSF50969">
    <property type="entry name" value="YVTN repeat-like/Quinoprotein amine dehydrogenase"/>
    <property type="match status" value="1"/>
</dbReference>
<organism evidence="2 3">
    <name type="scientific">Candidatus Dechloromonas phosphorivorans</name>
    <dbReference type="NCBI Taxonomy" id="2899244"/>
    <lineage>
        <taxon>Bacteria</taxon>
        <taxon>Pseudomonadati</taxon>
        <taxon>Pseudomonadota</taxon>
        <taxon>Betaproteobacteria</taxon>
        <taxon>Rhodocyclales</taxon>
        <taxon>Azonexaceae</taxon>
        <taxon>Dechloromonas</taxon>
    </lineage>
</organism>
<feature type="chain" id="PRO_5037165085" evidence="1">
    <location>
        <begin position="23"/>
        <end position="379"/>
    </location>
</feature>
<evidence type="ECO:0000256" key="1">
    <source>
        <dbReference type="SAM" id="SignalP"/>
    </source>
</evidence>
<dbReference type="InterPro" id="IPR011044">
    <property type="entry name" value="Quino_amine_DH_bsu"/>
</dbReference>
<dbReference type="Pfam" id="PF07433">
    <property type="entry name" value="DUF1513"/>
    <property type="match status" value="1"/>
</dbReference>
<name>A0A935K283_9RHOO</name>
<sequence>MNRRHFCLSLAALSGLPKLGFALTPAATVPQTALIGAAWRGPNAGDTYQAGVLAADWDTKKLAIRYELPLPTRPHGLLAEADGGLLVIGVRPGTWMLRCDGNGKIMQQISLSNEGSGNSLNGHAVLAQTADVIYTTETETKTGRGKIGVLDRLSLRKLDEWESHGIDPHQLVLDQNGHLIVANGGVPRTASDKKFDLHRMDSSLVKLDGKTGRLLQRWQLDDKRLSMRHLAWSDSPMDGKRYLGIAMQAEHDDPLKRLAAPILAVLDGEVLSVPTRANDGVVGYAGDITAAYNGGFVLSSNQAGLAQLWQAGVPDQLTPVVELQEAYALTSWSGPKPGGGVLVSTAPGLVRWHPTAKPLFLAWPKPMALDNHWVLLNEA</sequence>
<accession>A0A935K283</accession>
<evidence type="ECO:0000313" key="2">
    <source>
        <dbReference type="EMBL" id="MBK7416904.1"/>
    </source>
</evidence>
<gene>
    <name evidence="2" type="ORF">IPJ38_19225</name>
</gene>
<proteinExistence type="predicted"/>
<evidence type="ECO:0000313" key="3">
    <source>
        <dbReference type="Proteomes" id="UP000739411"/>
    </source>
</evidence>
<keyword evidence="1" id="KW-0732">Signal</keyword>
<dbReference type="InterPro" id="IPR008311">
    <property type="entry name" value="UCP028101"/>
</dbReference>
<dbReference type="AlphaFoldDB" id="A0A935K283"/>
<reference evidence="2 3" key="1">
    <citation type="submission" date="2020-10" db="EMBL/GenBank/DDBJ databases">
        <title>Connecting structure to function with the recovery of over 1000 high-quality activated sludge metagenome-assembled genomes encoding full-length rRNA genes using long-read sequencing.</title>
        <authorList>
            <person name="Singleton C.M."/>
            <person name="Petriglieri F."/>
            <person name="Kristensen J.M."/>
            <person name="Kirkegaard R.H."/>
            <person name="Michaelsen T.Y."/>
            <person name="Andersen M.H."/>
            <person name="Karst S.M."/>
            <person name="Dueholm M.S."/>
            <person name="Nielsen P.H."/>
            <person name="Albertsen M."/>
        </authorList>
    </citation>
    <scope>NUCLEOTIDE SEQUENCE [LARGE SCALE GENOMIC DNA]</scope>
    <source>
        <strain evidence="2">EsbW_18-Q3-R4-48_BATAC.463</strain>
    </source>
</reference>
<feature type="signal peptide" evidence="1">
    <location>
        <begin position="1"/>
        <end position="22"/>
    </location>
</feature>
<dbReference type="EMBL" id="JADJMS010000047">
    <property type="protein sequence ID" value="MBK7416904.1"/>
    <property type="molecule type" value="Genomic_DNA"/>
</dbReference>
<comment type="caution">
    <text evidence="2">The sequence shown here is derived from an EMBL/GenBank/DDBJ whole genome shotgun (WGS) entry which is preliminary data.</text>
</comment>